<comment type="caution">
    <text evidence="1">The sequence shown here is derived from an EMBL/GenBank/DDBJ whole genome shotgun (WGS) entry which is preliminary data.</text>
</comment>
<proteinExistence type="predicted"/>
<dbReference type="EMBL" id="JBHTIU010000011">
    <property type="protein sequence ID" value="MFD0868284.1"/>
    <property type="molecule type" value="Genomic_DNA"/>
</dbReference>
<name>A0ABW3D6G1_9BACL</name>
<dbReference type="Proteomes" id="UP001597120">
    <property type="component" value="Unassembled WGS sequence"/>
</dbReference>
<accession>A0ABW3D6G1</accession>
<sequence>MKRLIERLRLLSSTMTFKQKLISFSIAASLIPLLALGMASSHLSVKNIQEEVVLNHQIILKQIGREVDSFLNQLHQSAIQIATSPVIEKSIREGMSVQTFDESSLVVDTIHQFRRSYRSGFRRFRHL</sequence>
<organism evidence="1 2">
    <name type="scientific">Paenibacillus residui</name>
    <dbReference type="NCBI Taxonomy" id="629724"/>
    <lineage>
        <taxon>Bacteria</taxon>
        <taxon>Bacillati</taxon>
        <taxon>Bacillota</taxon>
        <taxon>Bacilli</taxon>
        <taxon>Bacillales</taxon>
        <taxon>Paenibacillaceae</taxon>
        <taxon>Paenibacillus</taxon>
    </lineage>
</organism>
<evidence type="ECO:0000313" key="2">
    <source>
        <dbReference type="Proteomes" id="UP001597120"/>
    </source>
</evidence>
<dbReference type="RefSeq" id="WP_379286203.1">
    <property type="nucleotide sequence ID" value="NZ_JBHTIU010000011.1"/>
</dbReference>
<protein>
    <recommendedName>
        <fullName evidence="3">Methyl-accepting chemotaxis protein</fullName>
    </recommendedName>
</protein>
<evidence type="ECO:0008006" key="3">
    <source>
        <dbReference type="Google" id="ProtNLM"/>
    </source>
</evidence>
<keyword evidence="2" id="KW-1185">Reference proteome</keyword>
<evidence type="ECO:0000313" key="1">
    <source>
        <dbReference type="EMBL" id="MFD0868284.1"/>
    </source>
</evidence>
<reference evidence="2" key="1">
    <citation type="journal article" date="2019" name="Int. J. Syst. Evol. Microbiol.">
        <title>The Global Catalogue of Microorganisms (GCM) 10K type strain sequencing project: providing services to taxonomists for standard genome sequencing and annotation.</title>
        <authorList>
            <consortium name="The Broad Institute Genomics Platform"/>
            <consortium name="The Broad Institute Genome Sequencing Center for Infectious Disease"/>
            <person name="Wu L."/>
            <person name="Ma J."/>
        </authorList>
    </citation>
    <scope>NUCLEOTIDE SEQUENCE [LARGE SCALE GENOMIC DNA]</scope>
    <source>
        <strain evidence="2">CCUG 57263</strain>
    </source>
</reference>
<gene>
    <name evidence="1" type="ORF">ACFQ03_03920</name>
</gene>